<dbReference type="SMART" id="SM00267">
    <property type="entry name" value="GGDEF"/>
    <property type="match status" value="1"/>
</dbReference>
<reference evidence="2" key="2">
    <citation type="journal article" date="2021" name="PeerJ">
        <title>Extensive microbial diversity within the chicken gut microbiome revealed by metagenomics and culture.</title>
        <authorList>
            <person name="Gilroy R."/>
            <person name="Ravi A."/>
            <person name="Getino M."/>
            <person name="Pursley I."/>
            <person name="Horton D.L."/>
            <person name="Alikhan N.F."/>
            <person name="Baker D."/>
            <person name="Gharbi K."/>
            <person name="Hall N."/>
            <person name="Watson M."/>
            <person name="Adriaenssens E.M."/>
            <person name="Foster-Nyarko E."/>
            <person name="Jarju S."/>
            <person name="Secka A."/>
            <person name="Antonio M."/>
            <person name="Oren A."/>
            <person name="Chaudhuri R.R."/>
            <person name="La Ragione R."/>
            <person name="Hildebrand F."/>
            <person name="Pallen M.J."/>
        </authorList>
    </citation>
    <scope>NUCLEOTIDE SEQUENCE</scope>
    <source>
        <strain evidence="2">CHK154-7741</strain>
    </source>
</reference>
<evidence type="ECO:0000313" key="3">
    <source>
        <dbReference type="Proteomes" id="UP000886748"/>
    </source>
</evidence>
<reference evidence="2" key="1">
    <citation type="submission" date="2020-10" db="EMBL/GenBank/DDBJ databases">
        <authorList>
            <person name="Gilroy R."/>
        </authorList>
    </citation>
    <scope>NUCLEOTIDE SEQUENCE</scope>
    <source>
        <strain evidence="2">CHK154-7741</strain>
    </source>
</reference>
<dbReference type="AlphaFoldDB" id="A0A9D1SS68"/>
<dbReference type="EMBL" id="DVOD01000051">
    <property type="protein sequence ID" value="HIU92832.1"/>
    <property type="molecule type" value="Genomic_DNA"/>
</dbReference>
<gene>
    <name evidence="2" type="ORF">IAD26_06845</name>
</gene>
<dbReference type="NCBIfam" id="TIGR00254">
    <property type="entry name" value="GGDEF"/>
    <property type="match status" value="1"/>
</dbReference>
<dbReference type="SUPFAM" id="SSF55073">
    <property type="entry name" value="Nucleotide cyclase"/>
    <property type="match status" value="1"/>
</dbReference>
<dbReference type="InterPro" id="IPR043128">
    <property type="entry name" value="Rev_trsase/Diguanyl_cyclase"/>
</dbReference>
<feature type="domain" description="GGDEF" evidence="1">
    <location>
        <begin position="150"/>
        <end position="288"/>
    </location>
</feature>
<dbReference type="PROSITE" id="PS50887">
    <property type="entry name" value="GGDEF"/>
    <property type="match status" value="1"/>
</dbReference>
<dbReference type="CDD" id="cd01949">
    <property type="entry name" value="GGDEF"/>
    <property type="match status" value="1"/>
</dbReference>
<dbReference type="FunFam" id="3.30.70.270:FF:000001">
    <property type="entry name" value="Diguanylate cyclase domain protein"/>
    <property type="match status" value="1"/>
</dbReference>
<organism evidence="2 3">
    <name type="scientific">Candidatus Limenecus avicola</name>
    <dbReference type="NCBI Taxonomy" id="2840847"/>
    <lineage>
        <taxon>Bacteria</taxon>
        <taxon>Bacillati</taxon>
        <taxon>Bacillota</taxon>
        <taxon>Clostridia</taxon>
        <taxon>Eubacteriales</taxon>
        <taxon>Clostridiaceae</taxon>
        <taxon>Clostridiaceae incertae sedis</taxon>
        <taxon>Candidatus Limenecus</taxon>
    </lineage>
</organism>
<dbReference type="PANTHER" id="PTHR45138">
    <property type="entry name" value="REGULATORY COMPONENTS OF SENSORY TRANSDUCTION SYSTEM"/>
    <property type="match status" value="1"/>
</dbReference>
<accession>A0A9D1SS68</accession>
<dbReference type="GO" id="GO:0043709">
    <property type="term" value="P:cell adhesion involved in single-species biofilm formation"/>
    <property type="evidence" value="ECO:0007669"/>
    <property type="project" value="TreeGrafter"/>
</dbReference>
<comment type="caution">
    <text evidence="2">The sequence shown here is derived from an EMBL/GenBank/DDBJ whole genome shotgun (WGS) entry which is preliminary data.</text>
</comment>
<dbReference type="Pfam" id="PF00990">
    <property type="entry name" value="GGDEF"/>
    <property type="match status" value="1"/>
</dbReference>
<dbReference type="GO" id="GO:0052621">
    <property type="term" value="F:diguanylate cyclase activity"/>
    <property type="evidence" value="ECO:0007669"/>
    <property type="project" value="TreeGrafter"/>
</dbReference>
<dbReference type="GO" id="GO:1902201">
    <property type="term" value="P:negative regulation of bacterial-type flagellum-dependent cell motility"/>
    <property type="evidence" value="ECO:0007669"/>
    <property type="project" value="TreeGrafter"/>
</dbReference>
<dbReference type="InterPro" id="IPR029787">
    <property type="entry name" value="Nucleotide_cyclase"/>
</dbReference>
<proteinExistence type="predicted"/>
<dbReference type="InterPro" id="IPR050469">
    <property type="entry name" value="Diguanylate_Cyclase"/>
</dbReference>
<dbReference type="Gene3D" id="3.30.70.270">
    <property type="match status" value="1"/>
</dbReference>
<dbReference type="InterPro" id="IPR000160">
    <property type="entry name" value="GGDEF_dom"/>
</dbReference>
<dbReference type="PANTHER" id="PTHR45138:SF9">
    <property type="entry name" value="DIGUANYLATE CYCLASE DGCM-RELATED"/>
    <property type="match status" value="1"/>
</dbReference>
<dbReference type="Proteomes" id="UP000886748">
    <property type="component" value="Unassembled WGS sequence"/>
</dbReference>
<sequence length="293" mass="33947">MKNIVIFSDNASAELENTLSANNDDCDVRVKNIEEVKDAQKFNPSVIVFDCSDEKLKEISMVTKLVAPALIVANKFNDEIIFRGDSYDYVTKPLDEKELNLRLKNLLKIKELKETINQVSTTDALTGLHNRRFLHERLEAEISRSKRYDTKLSCLLLDIDFFKVVNDMYGYDWGDVLLKKIAEMLKGFIRKEDILTRYGDEEFIVLLPNTPEENAFIFAERFRREIEKMEFIPAGEEERHPITISGGIASYPFLQNVEEDGNTLIRYAEHALYNAKKRGKNKIVQFSQINIEY</sequence>
<evidence type="ECO:0000313" key="2">
    <source>
        <dbReference type="EMBL" id="HIU92832.1"/>
    </source>
</evidence>
<dbReference type="GO" id="GO:0005886">
    <property type="term" value="C:plasma membrane"/>
    <property type="evidence" value="ECO:0007669"/>
    <property type="project" value="TreeGrafter"/>
</dbReference>
<name>A0A9D1SS68_9CLOT</name>
<protein>
    <submittedName>
        <fullName evidence="2">GGDEF domain-containing protein</fullName>
    </submittedName>
</protein>
<evidence type="ECO:0000259" key="1">
    <source>
        <dbReference type="PROSITE" id="PS50887"/>
    </source>
</evidence>